<dbReference type="PANTHER" id="PTHR10127">
    <property type="entry name" value="DISCOIDIN, CUB, EGF, LAMININ , AND ZINC METALLOPROTEASE DOMAIN CONTAINING"/>
    <property type="match status" value="1"/>
</dbReference>
<sequence>MELVAILLLSLMGLVASCPPPFNDFKYLNTTLLGELREQYLYNKTIARRWVNAVTHPYTPLKPWPADDDGITRIKYCYRSKEEKEHLKPWFDKGWEIWHKKIGDANAENGHSLATPVEYTKDGTPLYCNEPLHTWNPQVPHDVLEVRWDEDKDGNRDTSLAGGSGTMGYFPDSFRNNAGRHSYHLNINPPLDWDPTVTVAHEFGHIFGLEHEHQRADRDHYVHFECKNLRDWEFFKKRIEDYPGYGPPEDVCRDWHKSMMYGWRSAQQFSTDNAYDRDVDPSGEDPFEKEASTEYDYKSIMHYHSRSFAKTTADFEEFTLYKWKNGGKEYEPPSKPTRDNAEFQAQNEEPSDLDYEGIKKMYPWRS</sequence>
<dbReference type="Gene3D" id="3.40.390.10">
    <property type="entry name" value="Collagenase (Catalytic Domain)"/>
    <property type="match status" value="1"/>
</dbReference>
<feature type="domain" description="Peptidase M12A" evidence="3">
    <location>
        <begin position="197"/>
        <end position="231"/>
    </location>
</feature>
<evidence type="ECO:0000256" key="2">
    <source>
        <dbReference type="SAM" id="MobiDB-lite"/>
    </source>
</evidence>
<evidence type="ECO:0000259" key="3">
    <source>
        <dbReference type="Pfam" id="PF01400"/>
    </source>
</evidence>
<feature type="chain" id="PRO_5033109559" description="Metalloendopeptidase" evidence="1">
    <location>
        <begin position="18"/>
        <end position="366"/>
    </location>
</feature>
<evidence type="ECO:0000313" key="4">
    <source>
        <dbReference type="EMBL" id="KAF2250101.1"/>
    </source>
</evidence>
<dbReference type="PANTHER" id="PTHR10127:SF850">
    <property type="entry name" value="METALLOENDOPEPTIDASE"/>
    <property type="match status" value="1"/>
</dbReference>
<dbReference type="AlphaFoldDB" id="A0A6A6II64"/>
<comment type="cofactor">
    <cofactor evidence="1">
        <name>Zn(2+)</name>
        <dbReference type="ChEBI" id="CHEBI:29105"/>
    </cofactor>
    <text evidence="1">Binds 1 zinc ion per subunit.</text>
</comment>
<dbReference type="OrthoDB" id="291007at2759"/>
<protein>
    <recommendedName>
        <fullName evidence="1">Metalloendopeptidase</fullName>
        <ecNumber evidence="1">3.4.24.-</ecNumber>
    </recommendedName>
</protein>
<reference evidence="4" key="1">
    <citation type="journal article" date="2020" name="Stud. Mycol.">
        <title>101 Dothideomycetes genomes: a test case for predicting lifestyles and emergence of pathogens.</title>
        <authorList>
            <person name="Haridas S."/>
            <person name="Albert R."/>
            <person name="Binder M."/>
            <person name="Bloem J."/>
            <person name="Labutti K."/>
            <person name="Salamov A."/>
            <person name="Andreopoulos B."/>
            <person name="Baker S."/>
            <person name="Barry K."/>
            <person name="Bills G."/>
            <person name="Bluhm B."/>
            <person name="Cannon C."/>
            <person name="Castanera R."/>
            <person name="Culley D."/>
            <person name="Daum C."/>
            <person name="Ezra D."/>
            <person name="Gonzalez J."/>
            <person name="Henrissat B."/>
            <person name="Kuo A."/>
            <person name="Liang C."/>
            <person name="Lipzen A."/>
            <person name="Lutzoni F."/>
            <person name="Magnuson J."/>
            <person name="Mondo S."/>
            <person name="Nolan M."/>
            <person name="Ohm R."/>
            <person name="Pangilinan J."/>
            <person name="Park H.-J."/>
            <person name="Ramirez L."/>
            <person name="Alfaro M."/>
            <person name="Sun H."/>
            <person name="Tritt A."/>
            <person name="Yoshinaga Y."/>
            <person name="Zwiers L.-H."/>
            <person name="Turgeon B."/>
            <person name="Goodwin S."/>
            <person name="Spatafora J."/>
            <person name="Crous P."/>
            <person name="Grigoriev I."/>
        </authorList>
    </citation>
    <scope>NUCLEOTIDE SEQUENCE</scope>
    <source>
        <strain evidence="4">CBS 122368</strain>
    </source>
</reference>
<dbReference type="InterPro" id="IPR001506">
    <property type="entry name" value="Peptidase_M12A"/>
</dbReference>
<accession>A0A6A6II64</accession>
<keyword evidence="1" id="KW-0862">Zinc</keyword>
<organism evidence="4 5">
    <name type="scientific">Trematosphaeria pertusa</name>
    <dbReference type="NCBI Taxonomy" id="390896"/>
    <lineage>
        <taxon>Eukaryota</taxon>
        <taxon>Fungi</taxon>
        <taxon>Dikarya</taxon>
        <taxon>Ascomycota</taxon>
        <taxon>Pezizomycotina</taxon>
        <taxon>Dothideomycetes</taxon>
        <taxon>Pleosporomycetidae</taxon>
        <taxon>Pleosporales</taxon>
        <taxon>Massarineae</taxon>
        <taxon>Trematosphaeriaceae</taxon>
        <taxon>Trematosphaeria</taxon>
    </lineage>
</organism>
<keyword evidence="5" id="KW-1185">Reference proteome</keyword>
<dbReference type="EMBL" id="ML987194">
    <property type="protein sequence ID" value="KAF2250101.1"/>
    <property type="molecule type" value="Genomic_DNA"/>
</dbReference>
<keyword evidence="1" id="KW-0378">Hydrolase</keyword>
<dbReference type="GO" id="GO:0006508">
    <property type="term" value="P:proteolysis"/>
    <property type="evidence" value="ECO:0007669"/>
    <property type="project" value="UniProtKB-KW"/>
</dbReference>
<dbReference type="GO" id="GO:0046872">
    <property type="term" value="F:metal ion binding"/>
    <property type="evidence" value="ECO:0007669"/>
    <property type="project" value="UniProtKB-KW"/>
</dbReference>
<dbReference type="Proteomes" id="UP000800094">
    <property type="component" value="Unassembled WGS sequence"/>
</dbReference>
<dbReference type="Pfam" id="PF01400">
    <property type="entry name" value="Astacin"/>
    <property type="match status" value="1"/>
</dbReference>
<proteinExistence type="predicted"/>
<name>A0A6A6II64_9PLEO</name>
<keyword evidence="1" id="KW-0482">Metalloprotease</keyword>
<dbReference type="InterPro" id="IPR024079">
    <property type="entry name" value="MetalloPept_cat_dom_sf"/>
</dbReference>
<dbReference type="PRINTS" id="PR00480">
    <property type="entry name" value="ASTACIN"/>
</dbReference>
<gene>
    <name evidence="4" type="ORF">BU26DRAFT_593807</name>
</gene>
<keyword evidence="1" id="KW-0479">Metal-binding</keyword>
<keyword evidence="1" id="KW-0732">Signal</keyword>
<feature type="compositionally biased region" description="Basic and acidic residues" evidence="2">
    <location>
        <begin position="326"/>
        <end position="341"/>
    </location>
</feature>
<dbReference type="RefSeq" id="XP_033685105.1">
    <property type="nucleotide sequence ID" value="XM_033834889.1"/>
</dbReference>
<dbReference type="EC" id="3.4.24.-" evidence="1"/>
<feature type="signal peptide" evidence="1">
    <location>
        <begin position="1"/>
        <end position="17"/>
    </location>
</feature>
<evidence type="ECO:0000313" key="5">
    <source>
        <dbReference type="Proteomes" id="UP000800094"/>
    </source>
</evidence>
<dbReference type="GeneID" id="54588219"/>
<dbReference type="SUPFAM" id="SSF55486">
    <property type="entry name" value="Metalloproteases ('zincins'), catalytic domain"/>
    <property type="match status" value="1"/>
</dbReference>
<dbReference type="GO" id="GO:0004222">
    <property type="term" value="F:metalloendopeptidase activity"/>
    <property type="evidence" value="ECO:0007669"/>
    <property type="project" value="UniProtKB-UniRule"/>
</dbReference>
<keyword evidence="1" id="KW-0645">Protease</keyword>
<feature type="region of interest" description="Disordered" evidence="2">
    <location>
        <begin position="326"/>
        <end position="356"/>
    </location>
</feature>
<evidence type="ECO:0000256" key="1">
    <source>
        <dbReference type="RuleBase" id="RU361183"/>
    </source>
</evidence>